<dbReference type="Proteomes" id="UP000263232">
    <property type="component" value="Chromosome"/>
</dbReference>
<dbReference type="GO" id="GO:0080120">
    <property type="term" value="P:CAAX-box protein maturation"/>
    <property type="evidence" value="ECO:0007669"/>
    <property type="project" value="UniProtKB-ARBA"/>
</dbReference>
<dbReference type="RefSeq" id="WP_118991098.1">
    <property type="nucleotide sequence ID" value="NZ_CP023434.1"/>
</dbReference>
<sequence>MNSKSLSIWRRIGVLILGFLLVLLQSVFNASFGFFSSVPFNRWGAIILGIVLSAVIIFVVYKIYQKASDHSLEWLDGKNAARLLLFLGAILIMTQLGTMLMERIYQTDTTANDQLLLDILTNLDVPGKISYVLSTVIFAPVIEEFFFRGIMGDVVFKGLNEWLVILLSSLFFSVMHLSNNPISFIIYAGMGAILHLAYNRRHNVMDSIWVHLLNNAIAVIGQFIMLYN</sequence>
<dbReference type="PANTHER" id="PTHR36435:SF1">
    <property type="entry name" value="CAAX AMINO TERMINAL PROTEASE FAMILY PROTEIN"/>
    <property type="match status" value="1"/>
</dbReference>
<reference evidence="4 5" key="1">
    <citation type="submission" date="2017-09" db="EMBL/GenBank/DDBJ databases">
        <title>Complete genome sequence of Oxytococcus suis strain ZY16052.</title>
        <authorList>
            <person name="Li F."/>
        </authorList>
    </citation>
    <scope>NUCLEOTIDE SEQUENCE [LARGE SCALE GENOMIC DNA]</scope>
    <source>
        <strain evidence="4 5">ZY16052</strain>
    </source>
</reference>
<gene>
    <name evidence="4" type="ORF">CL176_09440</name>
</gene>
<dbReference type="OrthoDB" id="8607342at2"/>
<feature type="transmembrane region" description="Helical" evidence="2">
    <location>
        <begin position="45"/>
        <end position="64"/>
    </location>
</feature>
<proteinExistence type="inferred from homology"/>
<dbReference type="GO" id="GO:0004175">
    <property type="term" value="F:endopeptidase activity"/>
    <property type="evidence" value="ECO:0007669"/>
    <property type="project" value="UniProtKB-ARBA"/>
</dbReference>
<dbReference type="Pfam" id="PF02517">
    <property type="entry name" value="Rce1-like"/>
    <property type="match status" value="1"/>
</dbReference>
<dbReference type="InterPro" id="IPR052710">
    <property type="entry name" value="CAAX_protease"/>
</dbReference>
<dbReference type="PANTHER" id="PTHR36435">
    <property type="entry name" value="SLR1288 PROTEIN"/>
    <property type="match status" value="1"/>
</dbReference>
<organism evidence="4 5">
    <name type="scientific">Suicoccus acidiformans</name>
    <dbReference type="NCBI Taxonomy" id="2036206"/>
    <lineage>
        <taxon>Bacteria</taxon>
        <taxon>Bacillati</taxon>
        <taxon>Bacillota</taxon>
        <taxon>Bacilli</taxon>
        <taxon>Lactobacillales</taxon>
        <taxon>Aerococcaceae</taxon>
        <taxon>Suicoccus</taxon>
    </lineage>
</organism>
<dbReference type="KEGG" id="abae:CL176_09440"/>
<comment type="similarity">
    <text evidence="1">Belongs to the UPF0177 family.</text>
</comment>
<feature type="transmembrane region" description="Helical" evidence="2">
    <location>
        <begin position="154"/>
        <end position="175"/>
    </location>
</feature>
<keyword evidence="2" id="KW-1133">Transmembrane helix</keyword>
<feature type="transmembrane region" description="Helical" evidence="2">
    <location>
        <begin position="84"/>
        <end position="105"/>
    </location>
</feature>
<evidence type="ECO:0000313" key="4">
    <source>
        <dbReference type="EMBL" id="AXY26203.1"/>
    </source>
</evidence>
<evidence type="ECO:0000259" key="3">
    <source>
        <dbReference type="Pfam" id="PF02517"/>
    </source>
</evidence>
<feature type="transmembrane region" description="Helical" evidence="2">
    <location>
        <begin position="181"/>
        <end position="198"/>
    </location>
</feature>
<keyword evidence="2" id="KW-0472">Membrane</keyword>
<evidence type="ECO:0000256" key="1">
    <source>
        <dbReference type="ARBA" id="ARBA00009067"/>
    </source>
</evidence>
<dbReference type="AlphaFoldDB" id="A0A347WM96"/>
<name>A0A347WM96_9LACT</name>
<keyword evidence="2" id="KW-0812">Transmembrane</keyword>
<dbReference type="EMBL" id="CP023434">
    <property type="protein sequence ID" value="AXY26203.1"/>
    <property type="molecule type" value="Genomic_DNA"/>
</dbReference>
<protein>
    <recommendedName>
        <fullName evidence="3">CAAX prenyl protease 2/Lysostaphin resistance protein A-like domain-containing protein</fullName>
    </recommendedName>
</protein>
<evidence type="ECO:0000256" key="2">
    <source>
        <dbReference type="SAM" id="Phobius"/>
    </source>
</evidence>
<keyword evidence="5" id="KW-1185">Reference proteome</keyword>
<feature type="domain" description="CAAX prenyl protease 2/Lysostaphin resistance protein A-like" evidence="3">
    <location>
        <begin position="129"/>
        <end position="217"/>
    </location>
</feature>
<accession>A0A347WM96</accession>
<dbReference type="InterPro" id="IPR003675">
    <property type="entry name" value="Rce1/LyrA-like_dom"/>
</dbReference>
<evidence type="ECO:0000313" key="5">
    <source>
        <dbReference type="Proteomes" id="UP000263232"/>
    </source>
</evidence>
<feature type="transmembrane region" description="Helical" evidence="2">
    <location>
        <begin position="125"/>
        <end position="142"/>
    </location>
</feature>
<feature type="transmembrane region" description="Helical" evidence="2">
    <location>
        <begin position="210"/>
        <end position="227"/>
    </location>
</feature>